<reference evidence="2" key="1">
    <citation type="submission" date="2014-09" db="EMBL/GenBank/DDBJ databases">
        <authorList>
            <person name="Magalhaes I.L.F."/>
            <person name="Oliveira U."/>
            <person name="Santos F.R."/>
            <person name="Vidigal T.H.D.A."/>
            <person name="Brescovit A.D."/>
            <person name="Santos A.J."/>
        </authorList>
    </citation>
    <scope>NUCLEOTIDE SEQUENCE</scope>
    <source>
        <tissue evidence="2">Shoot tissue taken approximately 20 cm above the soil surface</tissue>
    </source>
</reference>
<evidence type="ECO:0000256" key="1">
    <source>
        <dbReference type="SAM" id="MobiDB-lite"/>
    </source>
</evidence>
<reference evidence="2" key="2">
    <citation type="journal article" date="2015" name="Data Brief">
        <title>Shoot transcriptome of the giant reed, Arundo donax.</title>
        <authorList>
            <person name="Barrero R.A."/>
            <person name="Guerrero F.D."/>
            <person name="Moolhuijzen P."/>
            <person name="Goolsby J.A."/>
            <person name="Tidwell J."/>
            <person name="Bellgard S.E."/>
            <person name="Bellgard M.I."/>
        </authorList>
    </citation>
    <scope>NUCLEOTIDE SEQUENCE</scope>
    <source>
        <tissue evidence="2">Shoot tissue taken approximately 20 cm above the soil surface</tissue>
    </source>
</reference>
<dbReference type="AlphaFoldDB" id="A0A0A9C3E9"/>
<protein>
    <submittedName>
        <fullName evidence="2">Uncharacterized protein</fullName>
    </submittedName>
</protein>
<sequence length="100" mass="11760">MLRSPEMSMETTDSPGQPGLTADKDRFKLRRRENPRLTRNRTIHLIHDFISECGKEWKFQFRQSYQISQLPSLQCCFLLPSIHFHCLKNISYALMLSISS</sequence>
<feature type="compositionally biased region" description="Basic and acidic residues" evidence="1">
    <location>
        <begin position="22"/>
        <end position="33"/>
    </location>
</feature>
<organism evidence="2">
    <name type="scientific">Arundo donax</name>
    <name type="common">Giant reed</name>
    <name type="synonym">Donax arundinaceus</name>
    <dbReference type="NCBI Taxonomy" id="35708"/>
    <lineage>
        <taxon>Eukaryota</taxon>
        <taxon>Viridiplantae</taxon>
        <taxon>Streptophyta</taxon>
        <taxon>Embryophyta</taxon>
        <taxon>Tracheophyta</taxon>
        <taxon>Spermatophyta</taxon>
        <taxon>Magnoliopsida</taxon>
        <taxon>Liliopsida</taxon>
        <taxon>Poales</taxon>
        <taxon>Poaceae</taxon>
        <taxon>PACMAD clade</taxon>
        <taxon>Arundinoideae</taxon>
        <taxon>Arundineae</taxon>
        <taxon>Arundo</taxon>
    </lineage>
</organism>
<name>A0A0A9C3E9_ARUDO</name>
<accession>A0A0A9C3E9</accession>
<evidence type="ECO:0000313" key="2">
    <source>
        <dbReference type="EMBL" id="JAD68988.1"/>
    </source>
</evidence>
<proteinExistence type="predicted"/>
<dbReference type="EMBL" id="GBRH01228907">
    <property type="protein sequence ID" value="JAD68988.1"/>
    <property type="molecule type" value="Transcribed_RNA"/>
</dbReference>
<feature type="region of interest" description="Disordered" evidence="1">
    <location>
        <begin position="1"/>
        <end position="33"/>
    </location>
</feature>